<reference evidence="1" key="1">
    <citation type="submission" date="2013-05" db="EMBL/GenBank/DDBJ databases">
        <authorList>
            <person name="Harkins D.M."/>
            <person name="Durkin A.S."/>
            <person name="Brinkac L.M."/>
            <person name="Haft D.H."/>
            <person name="Selengut J.D."/>
            <person name="Sanka R."/>
            <person name="DePew J."/>
            <person name="Purushe J."/>
            <person name="Hartskeerl R.A."/>
            <person name="Ahmed A."/>
            <person name="van der Linden H."/>
            <person name="Goris M.G.A."/>
            <person name="Vinetz J.M."/>
            <person name="Sutton G.G."/>
            <person name="Nierman W.C."/>
            <person name="Fouts D.E."/>
        </authorList>
    </citation>
    <scope>NUCLEOTIDE SEQUENCE [LARGE SCALE GENOMIC DNA]</scope>
    <source>
        <strain evidence="1">L 60</strain>
    </source>
</reference>
<proteinExistence type="predicted"/>
<dbReference type="Proteomes" id="UP000018747">
    <property type="component" value="Unassembled WGS sequence"/>
</dbReference>
<protein>
    <submittedName>
        <fullName evidence="1">Uncharacterized protein</fullName>
    </submittedName>
</protein>
<evidence type="ECO:0000313" key="1">
    <source>
        <dbReference type="EMBL" id="EQA60375.1"/>
    </source>
</evidence>
<sequence>MRTIGFNPKELDSVSGTSYWIICDVPKSQLSGEESGEEVKIQ</sequence>
<dbReference type="EMBL" id="AHMT02000065">
    <property type="protein sequence ID" value="EQA60375.1"/>
    <property type="molecule type" value="Genomic_DNA"/>
</dbReference>
<dbReference type="AlphaFoldDB" id="V6HS75"/>
<comment type="caution">
    <text evidence="1">The sequence shown here is derived from an EMBL/GenBank/DDBJ whole genome shotgun (WGS) entry which is preliminary data.</text>
</comment>
<organism evidence="1 2">
    <name type="scientific">Leptospira alexanderi serovar Manhao 3 str. L 60</name>
    <dbReference type="NCBI Taxonomy" id="1049759"/>
    <lineage>
        <taxon>Bacteria</taxon>
        <taxon>Pseudomonadati</taxon>
        <taxon>Spirochaetota</taxon>
        <taxon>Spirochaetia</taxon>
        <taxon>Leptospirales</taxon>
        <taxon>Leptospiraceae</taxon>
        <taxon>Leptospira</taxon>
    </lineage>
</organism>
<evidence type="ECO:0000313" key="2">
    <source>
        <dbReference type="Proteomes" id="UP000018747"/>
    </source>
</evidence>
<gene>
    <name evidence="1" type="ORF">LEP1GSC062_0298</name>
</gene>
<accession>V6HS75</accession>
<name>V6HS75_9LEPT</name>
<keyword evidence="2" id="KW-1185">Reference proteome</keyword>